<feature type="transmembrane region" description="Helical" evidence="1">
    <location>
        <begin position="22"/>
        <end position="46"/>
    </location>
</feature>
<reference evidence="2" key="2">
    <citation type="journal article" date="2015" name="Fish Shellfish Immunol.">
        <title>Early steps in the European eel (Anguilla anguilla)-Vibrio vulnificus interaction in the gills: Role of the RtxA13 toxin.</title>
        <authorList>
            <person name="Callol A."/>
            <person name="Pajuelo D."/>
            <person name="Ebbesson L."/>
            <person name="Teles M."/>
            <person name="MacKenzie S."/>
            <person name="Amaro C."/>
        </authorList>
    </citation>
    <scope>NUCLEOTIDE SEQUENCE</scope>
</reference>
<keyword evidence="1" id="KW-1133">Transmembrane helix</keyword>
<evidence type="ECO:0000256" key="1">
    <source>
        <dbReference type="SAM" id="Phobius"/>
    </source>
</evidence>
<dbReference type="AlphaFoldDB" id="A0A0E9VVT4"/>
<organism evidence="2">
    <name type="scientific">Anguilla anguilla</name>
    <name type="common">European freshwater eel</name>
    <name type="synonym">Muraena anguilla</name>
    <dbReference type="NCBI Taxonomy" id="7936"/>
    <lineage>
        <taxon>Eukaryota</taxon>
        <taxon>Metazoa</taxon>
        <taxon>Chordata</taxon>
        <taxon>Craniata</taxon>
        <taxon>Vertebrata</taxon>
        <taxon>Euteleostomi</taxon>
        <taxon>Actinopterygii</taxon>
        <taxon>Neopterygii</taxon>
        <taxon>Teleostei</taxon>
        <taxon>Anguilliformes</taxon>
        <taxon>Anguillidae</taxon>
        <taxon>Anguilla</taxon>
    </lineage>
</organism>
<dbReference type="EMBL" id="GBXM01026400">
    <property type="protein sequence ID" value="JAH82177.1"/>
    <property type="molecule type" value="Transcribed_RNA"/>
</dbReference>
<name>A0A0E9VVT4_ANGAN</name>
<sequence>MKASTEGYCASASDWPVSHSQFLYKGFFSLLFSPLLLLLFDILHVVCSDRCSMY</sequence>
<evidence type="ECO:0000313" key="2">
    <source>
        <dbReference type="EMBL" id="JAH82177.1"/>
    </source>
</evidence>
<reference evidence="2" key="1">
    <citation type="submission" date="2014-11" db="EMBL/GenBank/DDBJ databases">
        <authorList>
            <person name="Amaro Gonzalez C."/>
        </authorList>
    </citation>
    <scope>NUCLEOTIDE SEQUENCE</scope>
</reference>
<proteinExistence type="predicted"/>
<keyword evidence="1" id="KW-0812">Transmembrane</keyword>
<keyword evidence="1" id="KW-0472">Membrane</keyword>
<protein>
    <submittedName>
        <fullName evidence="2">Uncharacterized protein</fullName>
    </submittedName>
</protein>
<accession>A0A0E9VVT4</accession>